<accession>A0A147F0U4</accession>
<reference evidence="2 3" key="1">
    <citation type="journal article" date="2016" name="Front. Microbiol.">
        <title>Genomic Resource of Rice Seed Associated Bacteria.</title>
        <authorList>
            <person name="Midha S."/>
            <person name="Bansal K."/>
            <person name="Sharma S."/>
            <person name="Kumar N."/>
            <person name="Patil P.P."/>
            <person name="Chaudhry V."/>
            <person name="Patil P.B."/>
        </authorList>
    </citation>
    <scope>NUCLEOTIDE SEQUENCE [LARGE SCALE GENOMIC DNA]</scope>
    <source>
        <strain evidence="2 3">NS220</strain>
    </source>
</reference>
<name>A0A147F0U4_MICTE</name>
<dbReference type="RefSeq" id="WP_058622465.1">
    <property type="nucleotide sequence ID" value="NZ_LDRT01000011.1"/>
</dbReference>
<keyword evidence="1" id="KW-0472">Membrane</keyword>
<evidence type="ECO:0008006" key="4">
    <source>
        <dbReference type="Google" id="ProtNLM"/>
    </source>
</evidence>
<sequence length="367" mass="38591">MRLSPSLDPRRWWHDAISADRLLLAAKTAAAAALAWYLAPLVPFAQSEYSYYAPLGVLVSMYPTVARSATSGAQAVVGLALGIGLGLGSLAVVGAGLARIVAVAIVILIGVLLAGVRALGVGRDWVAIAGLFVLLLGGADPDGYSSSYLITMAFGVLVGVAVNLVVVPPLRITRADDRLAQLRDELGAALHRIADSLAGHAFDPDAADRATAGLTGTLADVREEVELADESRRYNPRGRRLQAPRDLNRRRLDALTGTADATRELSASLSRLTAGPDVETRIPDDARRALAGAIEAVSRLVTTPPDPDATAEQLDEAERALTAYTDRLRALAAPEEPLDAWEAAVSLRRVIAACGPFSDPDADTATR</sequence>
<organism evidence="2 3">
    <name type="scientific">Microbacterium testaceum</name>
    <name type="common">Aureobacterium testaceum</name>
    <name type="synonym">Brevibacterium testaceum</name>
    <dbReference type="NCBI Taxonomy" id="2033"/>
    <lineage>
        <taxon>Bacteria</taxon>
        <taxon>Bacillati</taxon>
        <taxon>Actinomycetota</taxon>
        <taxon>Actinomycetes</taxon>
        <taxon>Micrococcales</taxon>
        <taxon>Microbacteriaceae</taxon>
        <taxon>Microbacterium</taxon>
    </lineage>
</organism>
<comment type="caution">
    <text evidence="2">The sequence shown here is derived from an EMBL/GenBank/DDBJ whole genome shotgun (WGS) entry which is preliminary data.</text>
</comment>
<gene>
    <name evidence="2" type="ORF">NS220_02155</name>
</gene>
<feature type="transmembrane region" description="Helical" evidence="1">
    <location>
        <begin position="21"/>
        <end position="39"/>
    </location>
</feature>
<keyword evidence="1" id="KW-0812">Transmembrane</keyword>
<dbReference type="OrthoDB" id="3579456at2"/>
<dbReference type="EMBL" id="LDRT01000011">
    <property type="protein sequence ID" value="KTR96436.1"/>
    <property type="molecule type" value="Genomic_DNA"/>
</dbReference>
<keyword evidence="1" id="KW-1133">Transmembrane helix</keyword>
<evidence type="ECO:0000256" key="1">
    <source>
        <dbReference type="SAM" id="Phobius"/>
    </source>
</evidence>
<feature type="transmembrane region" description="Helical" evidence="1">
    <location>
        <begin position="76"/>
        <end position="94"/>
    </location>
</feature>
<feature type="transmembrane region" description="Helical" evidence="1">
    <location>
        <begin position="100"/>
        <end position="118"/>
    </location>
</feature>
<protein>
    <recommendedName>
        <fullName evidence="4">FUSC family protein</fullName>
    </recommendedName>
</protein>
<dbReference type="AlphaFoldDB" id="A0A147F0U4"/>
<dbReference type="PATRIC" id="fig|2033.6.peg.264"/>
<proteinExistence type="predicted"/>
<evidence type="ECO:0000313" key="2">
    <source>
        <dbReference type="EMBL" id="KTR96436.1"/>
    </source>
</evidence>
<dbReference type="Proteomes" id="UP000075025">
    <property type="component" value="Unassembled WGS sequence"/>
</dbReference>
<feature type="transmembrane region" description="Helical" evidence="1">
    <location>
        <begin position="147"/>
        <end position="167"/>
    </location>
</feature>
<evidence type="ECO:0000313" key="3">
    <source>
        <dbReference type="Proteomes" id="UP000075025"/>
    </source>
</evidence>